<evidence type="ECO:0000313" key="8">
    <source>
        <dbReference type="EMBL" id="WHF35270.1"/>
    </source>
</evidence>
<sequence length="443" mass="49232">MNRLYVYLLTVAIGMMSGCAIDPKFLAHKPLTGSDRPVHIDDVRMMRQMERTPVFDPALIGYMQHIRQRLETAWDESCDCVVLVDSFGGYEAYSLPDKTIVLSAGLLAQASSEDEIAAVMAHELAHIYHGDNASGSFQQVTADAVKLGSWVAGGGAYAFFLSDTVDDLAQGQIYRKWNQDQEIAADDFSAKLLVKAGYSTDGLKMAIRRIGQYSTGELVAQDKRCISSKKQQVSINIQGCRKSLTVFDKTIYQSPELRLQAVMRYTAGLTPDLRRRHQGDPPPKFPSVEYLFGLNDLVSSTQDELRAGIARVEEKQIPDTLHGNVAVTNKLASAHFMVGDKERGSSYLRKSFNSSGRTAWTFIHLFMDVDRSGDRNKVSKALSDAQVEVGYTTKLLPFEYYLSKRHGLEIYEVEAFARCMSNAVDDPATYKRCAAVDNGGVVW</sequence>
<dbReference type="RefSeq" id="WP_282683351.1">
    <property type="nucleotide sequence ID" value="NZ_CP124841.1"/>
</dbReference>
<organism evidence="8 9">
    <name type="scientific">Aeromonas salmonicida</name>
    <dbReference type="NCBI Taxonomy" id="645"/>
    <lineage>
        <taxon>Bacteria</taxon>
        <taxon>Pseudomonadati</taxon>
        <taxon>Pseudomonadota</taxon>
        <taxon>Gammaproteobacteria</taxon>
        <taxon>Aeromonadales</taxon>
        <taxon>Aeromonadaceae</taxon>
        <taxon>Aeromonas</taxon>
    </lineage>
</organism>
<dbReference type="PANTHER" id="PTHR22726">
    <property type="entry name" value="METALLOENDOPEPTIDASE OMA1"/>
    <property type="match status" value="1"/>
</dbReference>
<dbReference type="Proteomes" id="UP001239426">
    <property type="component" value="Chromosome"/>
</dbReference>
<dbReference type="AlphaFoldDB" id="A0AAX3VNX1"/>
<keyword evidence="3" id="KW-0479">Metal-binding</keyword>
<evidence type="ECO:0000256" key="1">
    <source>
        <dbReference type="ARBA" id="ARBA00001947"/>
    </source>
</evidence>
<evidence type="ECO:0000256" key="5">
    <source>
        <dbReference type="ARBA" id="ARBA00022833"/>
    </source>
</evidence>
<dbReference type="PROSITE" id="PS51257">
    <property type="entry name" value="PROKAR_LIPOPROTEIN"/>
    <property type="match status" value="1"/>
</dbReference>
<keyword evidence="2" id="KW-0645">Protease</keyword>
<dbReference type="GO" id="GO:0046872">
    <property type="term" value="F:metal ion binding"/>
    <property type="evidence" value="ECO:0007669"/>
    <property type="project" value="UniProtKB-KW"/>
</dbReference>
<dbReference type="InterPro" id="IPR051156">
    <property type="entry name" value="Mito/Outer_Membr_Metalloprot"/>
</dbReference>
<reference evidence="8" key="1">
    <citation type="submission" date="2023-05" db="EMBL/GenBank/DDBJ databases">
        <title>Aeromonas salmonicida 57, complete genome.</title>
        <authorList>
            <person name="Shao L."/>
        </authorList>
    </citation>
    <scope>NUCLEOTIDE SEQUENCE</scope>
    <source>
        <strain evidence="8">57</strain>
    </source>
</reference>
<evidence type="ECO:0000259" key="7">
    <source>
        <dbReference type="Pfam" id="PF01435"/>
    </source>
</evidence>
<feature type="domain" description="Peptidase M48" evidence="7">
    <location>
        <begin position="82"/>
        <end position="203"/>
    </location>
</feature>
<dbReference type="PANTHER" id="PTHR22726:SF1">
    <property type="entry name" value="METALLOENDOPEPTIDASE OMA1, MITOCHONDRIAL"/>
    <property type="match status" value="1"/>
</dbReference>
<dbReference type="GO" id="GO:0051603">
    <property type="term" value="P:proteolysis involved in protein catabolic process"/>
    <property type="evidence" value="ECO:0007669"/>
    <property type="project" value="TreeGrafter"/>
</dbReference>
<accession>A0AAX3VNX1</accession>
<evidence type="ECO:0000256" key="3">
    <source>
        <dbReference type="ARBA" id="ARBA00022723"/>
    </source>
</evidence>
<proteinExistence type="predicted"/>
<dbReference type="Pfam" id="PF01435">
    <property type="entry name" value="Peptidase_M48"/>
    <property type="match status" value="1"/>
</dbReference>
<dbReference type="InterPro" id="IPR001915">
    <property type="entry name" value="Peptidase_M48"/>
</dbReference>
<keyword evidence="6 8" id="KW-0482">Metalloprotease</keyword>
<evidence type="ECO:0000256" key="4">
    <source>
        <dbReference type="ARBA" id="ARBA00022801"/>
    </source>
</evidence>
<keyword evidence="5" id="KW-0862">Zinc</keyword>
<evidence type="ECO:0000256" key="6">
    <source>
        <dbReference type="ARBA" id="ARBA00023049"/>
    </source>
</evidence>
<keyword evidence="4 8" id="KW-0378">Hydrolase</keyword>
<dbReference type="EC" id="3.4.24.-" evidence="8"/>
<comment type="cofactor">
    <cofactor evidence="1">
        <name>Zn(2+)</name>
        <dbReference type="ChEBI" id="CHEBI:29105"/>
    </cofactor>
</comment>
<gene>
    <name evidence="8" type="ORF">QLQ87_13800</name>
</gene>
<dbReference type="EMBL" id="CP124841">
    <property type="protein sequence ID" value="WHF35270.1"/>
    <property type="molecule type" value="Genomic_DNA"/>
</dbReference>
<evidence type="ECO:0000313" key="9">
    <source>
        <dbReference type="Proteomes" id="UP001239426"/>
    </source>
</evidence>
<dbReference type="GO" id="GO:0016020">
    <property type="term" value="C:membrane"/>
    <property type="evidence" value="ECO:0007669"/>
    <property type="project" value="TreeGrafter"/>
</dbReference>
<name>A0AAX3VNX1_AERSA</name>
<dbReference type="GO" id="GO:0004222">
    <property type="term" value="F:metalloendopeptidase activity"/>
    <property type="evidence" value="ECO:0007669"/>
    <property type="project" value="InterPro"/>
</dbReference>
<dbReference type="Gene3D" id="3.30.2010.10">
    <property type="entry name" value="Metalloproteases ('zincins'), catalytic domain"/>
    <property type="match status" value="1"/>
</dbReference>
<evidence type="ECO:0000256" key="2">
    <source>
        <dbReference type="ARBA" id="ARBA00022670"/>
    </source>
</evidence>
<protein>
    <submittedName>
        <fullName evidence="8">M48 family metalloprotease</fullName>
        <ecNumber evidence="8">3.4.24.-</ecNumber>
    </submittedName>
</protein>